<dbReference type="InterPro" id="IPR044878">
    <property type="entry name" value="UbiA_sf"/>
</dbReference>
<organism evidence="13 14">
    <name type="scientific">Conidiobolus coronatus (strain ATCC 28846 / CBS 209.66 / NRRL 28638)</name>
    <name type="common">Delacroixia coronata</name>
    <dbReference type="NCBI Taxonomy" id="796925"/>
    <lineage>
        <taxon>Eukaryota</taxon>
        <taxon>Fungi</taxon>
        <taxon>Fungi incertae sedis</taxon>
        <taxon>Zoopagomycota</taxon>
        <taxon>Entomophthoromycotina</taxon>
        <taxon>Entomophthoromycetes</taxon>
        <taxon>Entomophthorales</taxon>
        <taxon>Ancylistaceae</taxon>
        <taxon>Conidiobolus</taxon>
    </lineage>
</organism>
<evidence type="ECO:0000256" key="1">
    <source>
        <dbReference type="ARBA" id="ARBA00004225"/>
    </source>
</evidence>
<dbReference type="OrthoDB" id="5211at2759"/>
<accession>A0A137P6Y9</accession>
<gene>
    <name evidence="13" type="ORF">CONCODRAFT_85097</name>
</gene>
<keyword evidence="6" id="KW-0809">Transit peptide</keyword>
<keyword evidence="14" id="KW-1185">Reference proteome</keyword>
<evidence type="ECO:0000256" key="12">
    <source>
        <dbReference type="SAM" id="SignalP"/>
    </source>
</evidence>
<dbReference type="InterPro" id="IPR000537">
    <property type="entry name" value="UbiA_prenyltransferase"/>
</dbReference>
<feature type="chain" id="PRO_5016332109" description="Protoheme IX farnesyltransferase, mitochondrial" evidence="12">
    <location>
        <begin position="31"/>
        <end position="293"/>
    </location>
</feature>
<evidence type="ECO:0000313" key="14">
    <source>
        <dbReference type="Proteomes" id="UP000070444"/>
    </source>
</evidence>
<proteinExistence type="inferred from homology"/>
<name>A0A137P6Y9_CONC2</name>
<dbReference type="NCBIfam" id="TIGR01473">
    <property type="entry name" value="cyoE_ctaB"/>
    <property type="match status" value="1"/>
</dbReference>
<dbReference type="PANTHER" id="PTHR43448">
    <property type="entry name" value="PROTOHEME IX FARNESYLTRANSFERASE, MITOCHONDRIAL"/>
    <property type="match status" value="1"/>
</dbReference>
<evidence type="ECO:0000256" key="3">
    <source>
        <dbReference type="ARBA" id="ARBA00016335"/>
    </source>
</evidence>
<dbReference type="GO" id="GO:0008495">
    <property type="term" value="F:protoheme IX farnesyltransferase activity"/>
    <property type="evidence" value="ECO:0007669"/>
    <property type="project" value="InterPro"/>
</dbReference>
<sequence length="293" mass="32582">MAGYAIAPGATNVATLLFTTLGTGLCIASANTFNQWVESPYDAQMARTRTRVLVKHSISPLHAFSVGVLSGGAGVGMLLNYVNPTVAWLGLFNIILYSGIYTPMKRYHIANTWVGSVVGAIPPLMGWAACTGSVDMPSYLLALLMFAWQFPHFNSLAWNLRSDYAKAGYQMMSVTNPPLNSRVSLRYSLALIPISIAFPLCNLTSWWFALDSNLVNLYMLVYAWKFHKSNDDKSARSLFFSSLIHLPLIFALMLIHKESSDKPITYEEFINNCKSALNYLKGIKEEKNENLLE</sequence>
<evidence type="ECO:0000256" key="4">
    <source>
        <dbReference type="ARBA" id="ARBA00022679"/>
    </source>
</evidence>
<reference evidence="13 14" key="1">
    <citation type="journal article" date="2015" name="Genome Biol. Evol.">
        <title>Phylogenomic analyses indicate that early fungi evolved digesting cell walls of algal ancestors of land plants.</title>
        <authorList>
            <person name="Chang Y."/>
            <person name="Wang S."/>
            <person name="Sekimoto S."/>
            <person name="Aerts A.L."/>
            <person name="Choi C."/>
            <person name="Clum A."/>
            <person name="LaButti K.M."/>
            <person name="Lindquist E.A."/>
            <person name="Yee Ngan C."/>
            <person name="Ohm R.A."/>
            <person name="Salamov A.A."/>
            <person name="Grigoriev I.V."/>
            <person name="Spatafora J.W."/>
            <person name="Berbee M.L."/>
        </authorList>
    </citation>
    <scope>NUCLEOTIDE SEQUENCE [LARGE SCALE GENOMIC DNA]</scope>
    <source>
        <strain evidence="13 14">NRRL 28638</strain>
    </source>
</reference>
<dbReference type="FunFam" id="1.10.357.140:FF:000004">
    <property type="entry name" value="Protoheme IX farnesyltransferase, mitochondrial"/>
    <property type="match status" value="1"/>
</dbReference>
<keyword evidence="5" id="KW-0812">Transmembrane</keyword>
<comment type="similarity">
    <text evidence="2">Belongs to the UbiA prenyltransferase family.</text>
</comment>
<protein>
    <recommendedName>
        <fullName evidence="3">Protoheme IX farnesyltransferase, mitochondrial</fullName>
    </recommendedName>
    <alternativeName>
        <fullName evidence="11">Heme O synthase</fullName>
    </alternativeName>
</protein>
<evidence type="ECO:0000256" key="8">
    <source>
        <dbReference type="ARBA" id="ARBA00023128"/>
    </source>
</evidence>
<dbReference type="InterPro" id="IPR006369">
    <property type="entry name" value="Protohaem_IX_farnesylTrfase"/>
</dbReference>
<feature type="signal peptide" evidence="12">
    <location>
        <begin position="1"/>
        <end position="30"/>
    </location>
</feature>
<dbReference type="Pfam" id="PF01040">
    <property type="entry name" value="UbiA"/>
    <property type="match status" value="1"/>
</dbReference>
<comment type="subcellular location">
    <subcellularLocation>
        <location evidence="1">Mitochondrion membrane</location>
        <topology evidence="1">Multi-pass membrane protein</topology>
    </subcellularLocation>
</comment>
<keyword evidence="4 13" id="KW-0808">Transferase</keyword>
<dbReference type="Proteomes" id="UP000070444">
    <property type="component" value="Unassembled WGS sequence"/>
</dbReference>
<keyword evidence="7" id="KW-1133">Transmembrane helix</keyword>
<evidence type="ECO:0000256" key="9">
    <source>
        <dbReference type="ARBA" id="ARBA00023133"/>
    </source>
</evidence>
<evidence type="ECO:0000256" key="10">
    <source>
        <dbReference type="ARBA" id="ARBA00023136"/>
    </source>
</evidence>
<evidence type="ECO:0000256" key="6">
    <source>
        <dbReference type="ARBA" id="ARBA00022946"/>
    </source>
</evidence>
<dbReference type="GO" id="GO:0006784">
    <property type="term" value="P:heme A biosynthetic process"/>
    <property type="evidence" value="ECO:0007669"/>
    <property type="project" value="TreeGrafter"/>
</dbReference>
<evidence type="ECO:0000256" key="11">
    <source>
        <dbReference type="ARBA" id="ARBA00030253"/>
    </source>
</evidence>
<dbReference type="GO" id="GO:0031966">
    <property type="term" value="C:mitochondrial membrane"/>
    <property type="evidence" value="ECO:0007669"/>
    <property type="project" value="UniProtKB-SubCell"/>
</dbReference>
<dbReference type="OMA" id="TKPGIIM"/>
<evidence type="ECO:0000313" key="13">
    <source>
        <dbReference type="EMBL" id="KXN70787.1"/>
    </source>
</evidence>
<dbReference type="AlphaFoldDB" id="A0A137P6Y9"/>
<keyword evidence="10" id="KW-0472">Membrane</keyword>
<keyword evidence="8" id="KW-0496">Mitochondrion</keyword>
<keyword evidence="9" id="KW-0350">Heme biosynthesis</keyword>
<dbReference type="STRING" id="796925.A0A137P6Y9"/>
<keyword evidence="12" id="KW-0732">Signal</keyword>
<dbReference type="PANTHER" id="PTHR43448:SF2">
    <property type="entry name" value="PROTOHEME IX FARNESYLTRANSFERASE, MITOCHONDRIAL"/>
    <property type="match status" value="1"/>
</dbReference>
<dbReference type="Gene3D" id="1.10.357.140">
    <property type="entry name" value="UbiA prenyltransferase"/>
    <property type="match status" value="1"/>
</dbReference>
<dbReference type="EMBL" id="KQ964493">
    <property type="protein sequence ID" value="KXN70787.1"/>
    <property type="molecule type" value="Genomic_DNA"/>
</dbReference>
<dbReference type="CDD" id="cd13957">
    <property type="entry name" value="PT_UbiA_Cox10"/>
    <property type="match status" value="1"/>
</dbReference>
<evidence type="ECO:0000256" key="7">
    <source>
        <dbReference type="ARBA" id="ARBA00022989"/>
    </source>
</evidence>
<evidence type="ECO:0000256" key="5">
    <source>
        <dbReference type="ARBA" id="ARBA00022692"/>
    </source>
</evidence>
<evidence type="ECO:0000256" key="2">
    <source>
        <dbReference type="ARBA" id="ARBA00005985"/>
    </source>
</evidence>